<dbReference type="PROSITE" id="PS51462">
    <property type="entry name" value="NUDIX"/>
    <property type="match status" value="1"/>
</dbReference>
<evidence type="ECO:0000259" key="7">
    <source>
        <dbReference type="PROSITE" id="PS51462"/>
    </source>
</evidence>
<protein>
    <recommendedName>
        <fullName evidence="4">Putative gamma-glutamylcyclotransferase</fullName>
    </recommendedName>
</protein>
<dbReference type="PANTHER" id="PTHR31544">
    <property type="entry name" value="AIG2-LIKE PROTEIN D"/>
    <property type="match status" value="1"/>
</dbReference>
<dbReference type="SUPFAM" id="SSF55811">
    <property type="entry name" value="Nudix"/>
    <property type="match status" value="1"/>
</dbReference>
<feature type="domain" description="Nudix hydrolase" evidence="7">
    <location>
        <begin position="217"/>
        <end position="357"/>
    </location>
</feature>
<dbReference type="InterPro" id="IPR015797">
    <property type="entry name" value="NUDIX_hydrolase-like_dom_sf"/>
</dbReference>
<keyword evidence="2" id="KW-0808">Transferase</keyword>
<feature type="short sequence motif" description="Nudix box" evidence="6">
    <location>
        <begin position="260"/>
        <end position="282"/>
    </location>
</feature>
<dbReference type="Pfam" id="PF00293">
    <property type="entry name" value="NUDIX"/>
    <property type="match status" value="1"/>
</dbReference>
<dbReference type="EMBL" id="FOZM01000001">
    <property type="protein sequence ID" value="SFS11482.1"/>
    <property type="molecule type" value="Genomic_DNA"/>
</dbReference>
<evidence type="ECO:0000313" key="8">
    <source>
        <dbReference type="EMBL" id="SFS11482.1"/>
    </source>
</evidence>
<dbReference type="Proteomes" id="UP000198926">
    <property type="component" value="Unassembled WGS sequence"/>
</dbReference>
<keyword evidence="5" id="KW-0460">Magnesium</keyword>
<dbReference type="Pfam" id="PF06094">
    <property type="entry name" value="GGACT"/>
    <property type="match status" value="1"/>
</dbReference>
<dbReference type="GO" id="GO:0046872">
    <property type="term" value="F:metal ion binding"/>
    <property type="evidence" value="ECO:0007669"/>
    <property type="project" value="UniProtKB-KW"/>
</dbReference>
<sequence>MDLFVYGTLRSTALMAAVAGDGPLDPVTAYLEGFAVFPLKGNVVPFIRAASDGQRAEGVIWRNLTHQQIARLDLYEGAFGYRTEPVTVTTEDGPVDVLVYMPPDDLVAGDGAWSLTSWEAGHLVPGVLAAQELFAHDPLPDQGMLRTMWPMIEARAWAKFRASAAPATRRYEPETGDLQLQPLSPPHGQFFRYQSFNMSHRRFDGTRADDLRREAFWGIDATFVLPYDPKRDRVLLVEQTRIGPALRQDPNPWMLEPIAGIIDARETPEGAALREAEEEAGLTDVTLHPAGNFYISPGNVTDYFYTFLGLCDLPHQTPYLGGLDSEAEDLRLHPVDYAEALRLADTGEIATAPALHLIYWLERNRDRFRDHAG</sequence>
<dbReference type="PROSITE" id="PS00893">
    <property type="entry name" value="NUDIX_BOX"/>
    <property type="match status" value="1"/>
</dbReference>
<dbReference type="OrthoDB" id="5292471at2"/>
<evidence type="ECO:0000256" key="3">
    <source>
        <dbReference type="ARBA" id="ARBA00022801"/>
    </source>
</evidence>
<dbReference type="InterPro" id="IPR000086">
    <property type="entry name" value="NUDIX_hydrolase_dom"/>
</dbReference>
<dbReference type="GO" id="GO:0016740">
    <property type="term" value="F:transferase activity"/>
    <property type="evidence" value="ECO:0007669"/>
    <property type="project" value="UniProtKB-KW"/>
</dbReference>
<dbReference type="STRING" id="1123755.SAMN05444714_1321"/>
<organism evidence="8 9">
    <name type="scientific">Yoonia litorea</name>
    <dbReference type="NCBI Taxonomy" id="1123755"/>
    <lineage>
        <taxon>Bacteria</taxon>
        <taxon>Pseudomonadati</taxon>
        <taxon>Pseudomonadota</taxon>
        <taxon>Alphaproteobacteria</taxon>
        <taxon>Rhodobacterales</taxon>
        <taxon>Paracoccaceae</taxon>
        <taxon>Yoonia</taxon>
    </lineage>
</organism>
<dbReference type="Gene3D" id="3.90.79.10">
    <property type="entry name" value="Nucleoside Triphosphate Pyrophosphohydrolase"/>
    <property type="match status" value="1"/>
</dbReference>
<gene>
    <name evidence="8" type="ORF">SAMN05444714_1321</name>
</gene>
<dbReference type="CDD" id="cd06661">
    <property type="entry name" value="GGCT_like"/>
    <property type="match status" value="1"/>
</dbReference>
<evidence type="ECO:0000256" key="1">
    <source>
        <dbReference type="ARBA" id="ARBA00001946"/>
    </source>
</evidence>
<proteinExistence type="predicted"/>
<keyword evidence="3" id="KW-0378">Hydrolase</keyword>
<dbReference type="SUPFAM" id="SSF110857">
    <property type="entry name" value="Gamma-glutamyl cyclotransferase-like"/>
    <property type="match status" value="1"/>
</dbReference>
<evidence type="ECO:0000256" key="2">
    <source>
        <dbReference type="ARBA" id="ARBA00022679"/>
    </source>
</evidence>
<dbReference type="InterPro" id="IPR009288">
    <property type="entry name" value="AIG2-like_dom"/>
</dbReference>
<keyword evidence="5" id="KW-0479">Metal-binding</keyword>
<feature type="binding site" evidence="5">
    <location>
        <position position="259"/>
    </location>
    <ligand>
        <name>Mg(2+)</name>
        <dbReference type="ChEBI" id="CHEBI:18420"/>
        <label>1</label>
    </ligand>
</feature>
<dbReference type="NCBIfam" id="TIGR00052">
    <property type="entry name" value="nudix-type nucleoside diphosphatase, YffH/AdpP family"/>
    <property type="match status" value="1"/>
</dbReference>
<feature type="binding site" evidence="5">
    <location>
        <position position="275"/>
    </location>
    <ligand>
        <name>Mg(2+)</name>
        <dbReference type="ChEBI" id="CHEBI:18420"/>
        <label>1</label>
    </ligand>
</feature>
<dbReference type="InterPro" id="IPR045038">
    <property type="entry name" value="AIG2-like"/>
</dbReference>
<evidence type="ECO:0000256" key="5">
    <source>
        <dbReference type="PIRSR" id="PIRSR604385-2"/>
    </source>
</evidence>
<keyword evidence="9" id="KW-1185">Reference proteome</keyword>
<evidence type="ECO:0000256" key="4">
    <source>
        <dbReference type="ARBA" id="ARBA00030602"/>
    </source>
</evidence>
<dbReference type="InterPro" id="IPR020084">
    <property type="entry name" value="NUDIX_hydrolase_CS"/>
</dbReference>
<dbReference type="InterPro" id="IPR013024">
    <property type="entry name" value="GGCT-like"/>
</dbReference>
<name>A0A1I6M7I9_9RHOB</name>
<reference evidence="8 9" key="1">
    <citation type="submission" date="2016-10" db="EMBL/GenBank/DDBJ databases">
        <authorList>
            <person name="de Groot N.N."/>
        </authorList>
    </citation>
    <scope>NUCLEOTIDE SEQUENCE [LARGE SCALE GENOMIC DNA]</scope>
    <source>
        <strain evidence="8 9">DSM 29433</strain>
    </source>
</reference>
<dbReference type="PANTHER" id="PTHR31544:SF2">
    <property type="entry name" value="AIG2-LIKE PROTEIN D"/>
    <property type="match status" value="1"/>
</dbReference>
<dbReference type="Gene3D" id="3.10.490.10">
    <property type="entry name" value="Gamma-glutamyl cyclotransferase-like"/>
    <property type="match status" value="1"/>
</dbReference>
<comment type="cofactor">
    <cofactor evidence="1 5">
        <name>Mg(2+)</name>
        <dbReference type="ChEBI" id="CHEBI:18420"/>
    </cofactor>
</comment>
<evidence type="ECO:0000256" key="6">
    <source>
        <dbReference type="PIRSR" id="PIRSR604385-3"/>
    </source>
</evidence>
<evidence type="ECO:0000313" key="9">
    <source>
        <dbReference type="Proteomes" id="UP000198926"/>
    </source>
</evidence>
<accession>A0A1I6M7I9</accession>
<dbReference type="InterPro" id="IPR004385">
    <property type="entry name" value="NDP_pyrophosphatase"/>
</dbReference>
<dbReference type="GO" id="GO:0016818">
    <property type="term" value="F:hydrolase activity, acting on acid anhydrides, in phosphorus-containing anhydrides"/>
    <property type="evidence" value="ECO:0007669"/>
    <property type="project" value="InterPro"/>
</dbReference>
<dbReference type="InterPro" id="IPR036568">
    <property type="entry name" value="GGCT-like_sf"/>
</dbReference>
<feature type="binding site" evidence="5">
    <location>
        <position position="279"/>
    </location>
    <ligand>
        <name>Mg(2+)</name>
        <dbReference type="ChEBI" id="CHEBI:18420"/>
        <label>1</label>
    </ligand>
</feature>
<dbReference type="AlphaFoldDB" id="A0A1I6M7I9"/>
<dbReference type="RefSeq" id="WP_090205483.1">
    <property type="nucleotide sequence ID" value="NZ_FOZM01000001.1"/>
</dbReference>
<feature type="binding site" evidence="5">
    <location>
        <position position="328"/>
    </location>
    <ligand>
        <name>Mg(2+)</name>
        <dbReference type="ChEBI" id="CHEBI:18420"/>
        <label>1</label>
    </ligand>
</feature>